<gene>
    <name evidence="1" type="ORF">C1H46_040759</name>
</gene>
<feature type="non-terminal residue" evidence="1">
    <location>
        <position position="1"/>
    </location>
</feature>
<name>A0A540KHK5_MALBA</name>
<dbReference type="Proteomes" id="UP000315295">
    <property type="component" value="Unassembled WGS sequence"/>
</dbReference>
<comment type="caution">
    <text evidence="1">The sequence shown here is derived from an EMBL/GenBank/DDBJ whole genome shotgun (WGS) entry which is preliminary data.</text>
</comment>
<dbReference type="AlphaFoldDB" id="A0A540KHK5"/>
<reference evidence="1 2" key="1">
    <citation type="journal article" date="2019" name="G3 (Bethesda)">
        <title>Sequencing of a Wild Apple (Malus baccata) Genome Unravels the Differences Between Cultivated and Wild Apple Species Regarding Disease Resistance and Cold Tolerance.</title>
        <authorList>
            <person name="Chen X."/>
        </authorList>
    </citation>
    <scope>NUCLEOTIDE SEQUENCE [LARGE SCALE GENOMIC DNA]</scope>
    <source>
        <strain evidence="2">cv. Shandingzi</strain>
        <tissue evidence="1">Leaves</tissue>
    </source>
</reference>
<proteinExistence type="predicted"/>
<sequence>RASKLISRCVYGTTSGYKSGQQRTNASRWVQRIPGSSGLRSGLFKKSGQAAVRIESGGTGCKSACAGRFVQAWLVFKKQESDITPCQQKR</sequence>
<evidence type="ECO:0000313" key="1">
    <source>
        <dbReference type="EMBL" id="TQD73701.1"/>
    </source>
</evidence>
<keyword evidence="2" id="KW-1185">Reference proteome</keyword>
<accession>A0A540KHK5</accession>
<protein>
    <submittedName>
        <fullName evidence="1">Uncharacterized protein</fullName>
    </submittedName>
</protein>
<organism evidence="1 2">
    <name type="scientific">Malus baccata</name>
    <name type="common">Siberian crab apple</name>
    <name type="synonym">Pyrus baccata</name>
    <dbReference type="NCBI Taxonomy" id="106549"/>
    <lineage>
        <taxon>Eukaryota</taxon>
        <taxon>Viridiplantae</taxon>
        <taxon>Streptophyta</taxon>
        <taxon>Embryophyta</taxon>
        <taxon>Tracheophyta</taxon>
        <taxon>Spermatophyta</taxon>
        <taxon>Magnoliopsida</taxon>
        <taxon>eudicotyledons</taxon>
        <taxon>Gunneridae</taxon>
        <taxon>Pentapetalae</taxon>
        <taxon>rosids</taxon>
        <taxon>fabids</taxon>
        <taxon>Rosales</taxon>
        <taxon>Rosaceae</taxon>
        <taxon>Amygdaloideae</taxon>
        <taxon>Maleae</taxon>
        <taxon>Malus</taxon>
    </lineage>
</organism>
<dbReference type="EMBL" id="VIEB01001260">
    <property type="protein sequence ID" value="TQD73701.1"/>
    <property type="molecule type" value="Genomic_DNA"/>
</dbReference>
<evidence type="ECO:0000313" key="2">
    <source>
        <dbReference type="Proteomes" id="UP000315295"/>
    </source>
</evidence>